<comment type="subcellular location">
    <subcellularLocation>
        <location evidence="1">Cell inner membrane</location>
        <topology evidence="1">Multi-pass membrane protein</topology>
    </subcellularLocation>
</comment>
<evidence type="ECO:0000256" key="13">
    <source>
        <dbReference type="PIRNR" id="PIRNR006446"/>
    </source>
</evidence>
<evidence type="ECO:0000256" key="10">
    <source>
        <dbReference type="ARBA" id="ARBA00022989"/>
    </source>
</evidence>
<evidence type="ECO:0000256" key="2">
    <source>
        <dbReference type="ARBA" id="ARBA00009819"/>
    </source>
</evidence>
<sequence>MDILLLSRLQFAMTTFVHFIFVPLTLGLSLLVAYMESKYVRTGEEIYKRMTKFWGKLFLINFALGVVTGIALEFQFGTNWANYSSYVGDIFGSLLAIEATLAFFLESTFLGIWIFGWQRLSPKMHNASIWLVGLASNLSAFWIIMANGWMQNPVGYLLADGRAELASFGALVTNGFAWNQFIHILAASYVLSGMFVMGISAYHLARGNNVDLFNRSFRIAAPFTLIFALVLVVHGHSHGANVAKHQPAKLAAMESHWETMPRAPQYLVVVPDPIRDGNRLELLPIPAGLSLLTYHSPNAVVQGLKDFAPEDRPPVWLTFISFRTMVGFGMALLLLSAWAWKNRHDPQRSATMLKLLPWMIPVPYLAIQFGWLVAEVGRQPWIVYGVMRTADAVSPGISVSQVVGSLAGFIAIYAMLVALHIFLLGKYSRLGPEAPPRVKV</sequence>
<evidence type="ECO:0000256" key="5">
    <source>
        <dbReference type="ARBA" id="ARBA00022519"/>
    </source>
</evidence>
<gene>
    <name evidence="14" type="ORF">ENN98_01220</name>
</gene>
<evidence type="ECO:0000256" key="8">
    <source>
        <dbReference type="ARBA" id="ARBA00022723"/>
    </source>
</evidence>
<feature type="transmembrane region" description="Helical" evidence="13">
    <location>
        <begin position="92"/>
        <end position="115"/>
    </location>
</feature>
<evidence type="ECO:0000256" key="7">
    <source>
        <dbReference type="ARBA" id="ARBA00022692"/>
    </source>
</evidence>
<keyword evidence="6 13" id="KW-0349">Heme</keyword>
<dbReference type="InterPro" id="IPR002585">
    <property type="entry name" value="Cyt-d_ubiquinol_oxidase_su_1"/>
</dbReference>
<dbReference type="GO" id="GO:0046872">
    <property type="term" value="F:metal ion binding"/>
    <property type="evidence" value="ECO:0007669"/>
    <property type="project" value="UniProtKB-UniRule"/>
</dbReference>
<feature type="transmembrane region" description="Helical" evidence="13">
    <location>
        <begin position="181"/>
        <end position="205"/>
    </location>
</feature>
<dbReference type="PIRSF" id="PIRSF006446">
    <property type="entry name" value="Cyt_quinol_oxidase_1"/>
    <property type="match status" value="1"/>
</dbReference>
<dbReference type="GO" id="GO:0016682">
    <property type="term" value="F:oxidoreductase activity, acting on diphenols and related substances as donors, oxygen as acceptor"/>
    <property type="evidence" value="ECO:0007669"/>
    <property type="project" value="TreeGrafter"/>
</dbReference>
<evidence type="ECO:0000256" key="3">
    <source>
        <dbReference type="ARBA" id="ARBA00022448"/>
    </source>
</evidence>
<keyword evidence="9 13" id="KW-0249">Electron transport</keyword>
<feature type="transmembrane region" description="Helical" evidence="13">
    <location>
        <begin position="402"/>
        <end position="424"/>
    </location>
</feature>
<keyword evidence="3 13" id="KW-0813">Transport</keyword>
<evidence type="ECO:0000256" key="11">
    <source>
        <dbReference type="ARBA" id="ARBA00023004"/>
    </source>
</evidence>
<feature type="transmembrane region" description="Helical" evidence="13">
    <location>
        <begin position="352"/>
        <end position="374"/>
    </location>
</feature>
<keyword evidence="7 13" id="KW-0812">Transmembrane</keyword>
<dbReference type="PANTHER" id="PTHR30365:SF0">
    <property type="entry name" value="CYTOCHROME BD-I UBIQUINOL OXIDASE SUBUNIT 1"/>
    <property type="match status" value="1"/>
</dbReference>
<dbReference type="GO" id="GO:0019646">
    <property type="term" value="P:aerobic electron transport chain"/>
    <property type="evidence" value="ECO:0007669"/>
    <property type="project" value="InterPro"/>
</dbReference>
<evidence type="ECO:0000256" key="9">
    <source>
        <dbReference type="ARBA" id="ARBA00022982"/>
    </source>
</evidence>
<keyword evidence="12 13" id="KW-0472">Membrane</keyword>
<dbReference type="AlphaFoldDB" id="A0A7C2TGQ4"/>
<dbReference type="EMBL" id="DSDS01000028">
    <property type="protein sequence ID" value="HET97327.1"/>
    <property type="molecule type" value="Genomic_DNA"/>
</dbReference>
<name>A0A7C2TGQ4_9BACT</name>
<feature type="transmembrane region" description="Helical" evidence="13">
    <location>
        <begin position="315"/>
        <end position="340"/>
    </location>
</feature>
<feature type="transmembrane region" description="Helical" evidence="13">
    <location>
        <begin position="217"/>
        <end position="237"/>
    </location>
</feature>
<dbReference type="GO" id="GO:0070069">
    <property type="term" value="C:cytochrome complex"/>
    <property type="evidence" value="ECO:0007669"/>
    <property type="project" value="UniProtKB-UniRule"/>
</dbReference>
<accession>A0A7C2TGQ4</accession>
<dbReference type="GO" id="GO:0009055">
    <property type="term" value="F:electron transfer activity"/>
    <property type="evidence" value="ECO:0007669"/>
    <property type="project" value="UniProtKB-UniRule"/>
</dbReference>
<keyword evidence="8 13" id="KW-0479">Metal-binding</keyword>
<feature type="transmembrane region" description="Helical" evidence="13">
    <location>
        <begin position="127"/>
        <end position="150"/>
    </location>
</feature>
<dbReference type="GO" id="GO:0005886">
    <property type="term" value="C:plasma membrane"/>
    <property type="evidence" value="ECO:0007669"/>
    <property type="project" value="UniProtKB-SubCell"/>
</dbReference>
<feature type="transmembrane region" description="Helical" evidence="13">
    <location>
        <begin position="53"/>
        <end position="72"/>
    </location>
</feature>
<evidence type="ECO:0000256" key="4">
    <source>
        <dbReference type="ARBA" id="ARBA00022475"/>
    </source>
</evidence>
<comment type="caution">
    <text evidence="14">The sequence shown here is derived from an EMBL/GenBank/DDBJ whole genome shotgun (WGS) entry which is preliminary data.</text>
</comment>
<evidence type="ECO:0000313" key="14">
    <source>
        <dbReference type="EMBL" id="HET97327.1"/>
    </source>
</evidence>
<dbReference type="PANTHER" id="PTHR30365">
    <property type="entry name" value="CYTOCHROME D UBIQUINOL OXIDASE"/>
    <property type="match status" value="1"/>
</dbReference>
<organism evidence="14">
    <name type="scientific">Desulfurivibrio alkaliphilus</name>
    <dbReference type="NCBI Taxonomy" id="427923"/>
    <lineage>
        <taxon>Bacteria</taxon>
        <taxon>Pseudomonadati</taxon>
        <taxon>Thermodesulfobacteriota</taxon>
        <taxon>Desulfobulbia</taxon>
        <taxon>Desulfobulbales</taxon>
        <taxon>Desulfobulbaceae</taxon>
        <taxon>Desulfurivibrio</taxon>
    </lineage>
</organism>
<keyword evidence="4 13" id="KW-1003">Cell membrane</keyword>
<keyword evidence="11 13" id="KW-0408">Iron</keyword>
<keyword evidence="10 13" id="KW-1133">Transmembrane helix</keyword>
<protein>
    <submittedName>
        <fullName evidence="14">Cytochrome ubiquinol oxidase subunit I</fullName>
    </submittedName>
</protein>
<keyword evidence="5" id="KW-0997">Cell inner membrane</keyword>
<evidence type="ECO:0000256" key="12">
    <source>
        <dbReference type="ARBA" id="ARBA00023136"/>
    </source>
</evidence>
<evidence type="ECO:0000256" key="6">
    <source>
        <dbReference type="ARBA" id="ARBA00022617"/>
    </source>
</evidence>
<dbReference type="Pfam" id="PF01654">
    <property type="entry name" value="Cyt_bd_oxida_I"/>
    <property type="match status" value="1"/>
</dbReference>
<dbReference type="GO" id="GO:0020037">
    <property type="term" value="F:heme binding"/>
    <property type="evidence" value="ECO:0007669"/>
    <property type="project" value="TreeGrafter"/>
</dbReference>
<evidence type="ECO:0000256" key="1">
    <source>
        <dbReference type="ARBA" id="ARBA00004429"/>
    </source>
</evidence>
<dbReference type="Proteomes" id="UP000885986">
    <property type="component" value="Unassembled WGS sequence"/>
</dbReference>
<comment type="similarity">
    <text evidence="2 13">Belongs to the cytochrome ubiquinol oxidase subunit 1 family.</text>
</comment>
<feature type="transmembrane region" description="Helical" evidence="13">
    <location>
        <begin position="12"/>
        <end position="33"/>
    </location>
</feature>
<proteinExistence type="inferred from homology"/>
<reference evidence="14" key="1">
    <citation type="journal article" date="2020" name="mSystems">
        <title>Genome- and Community-Level Interaction Insights into Carbon Utilization and Element Cycling Functions of Hydrothermarchaeota in Hydrothermal Sediment.</title>
        <authorList>
            <person name="Zhou Z."/>
            <person name="Liu Y."/>
            <person name="Xu W."/>
            <person name="Pan J."/>
            <person name="Luo Z.H."/>
            <person name="Li M."/>
        </authorList>
    </citation>
    <scope>NUCLEOTIDE SEQUENCE [LARGE SCALE GENOMIC DNA]</scope>
    <source>
        <strain evidence="14">SpSt-1224</strain>
    </source>
</reference>